<dbReference type="PROSITE" id="PS51257">
    <property type="entry name" value="PROKAR_LIPOPROTEIN"/>
    <property type="match status" value="1"/>
</dbReference>
<evidence type="ECO:0000313" key="2">
    <source>
        <dbReference type="EMBL" id="MCB7480972.1"/>
    </source>
</evidence>
<accession>A0A9X1LIJ3</accession>
<dbReference type="GO" id="GO:0016853">
    <property type="term" value="F:isomerase activity"/>
    <property type="evidence" value="ECO:0007669"/>
    <property type="project" value="UniProtKB-KW"/>
</dbReference>
<organism evidence="2 3">
    <name type="scientific">Christiangramia sediminis</name>
    <dbReference type="NCBI Taxonomy" id="2881336"/>
    <lineage>
        <taxon>Bacteria</taxon>
        <taxon>Pseudomonadati</taxon>
        <taxon>Bacteroidota</taxon>
        <taxon>Flavobacteriia</taxon>
        <taxon>Flavobacteriales</taxon>
        <taxon>Flavobacteriaceae</taxon>
        <taxon>Christiangramia</taxon>
    </lineage>
</organism>
<evidence type="ECO:0000256" key="1">
    <source>
        <dbReference type="SAM" id="SignalP"/>
    </source>
</evidence>
<feature type="signal peptide" evidence="1">
    <location>
        <begin position="1"/>
        <end position="25"/>
    </location>
</feature>
<evidence type="ECO:0000313" key="3">
    <source>
        <dbReference type="Proteomes" id="UP001139414"/>
    </source>
</evidence>
<keyword evidence="2" id="KW-0413">Isomerase</keyword>
<dbReference type="Proteomes" id="UP001139414">
    <property type="component" value="Unassembled WGS sequence"/>
</dbReference>
<dbReference type="EMBL" id="JAJBZG010000002">
    <property type="protein sequence ID" value="MCB7480972.1"/>
    <property type="molecule type" value="Genomic_DNA"/>
</dbReference>
<keyword evidence="1" id="KW-0732">Signal</keyword>
<protein>
    <submittedName>
        <fullName evidence="2">Peptidyl-prolyl cis-trans isomerase</fullName>
    </submittedName>
</protein>
<reference evidence="2" key="1">
    <citation type="submission" date="2021-10" db="EMBL/GenBank/DDBJ databases">
        <title>Gramella sp. ASW11-100T, isolated from marine sediment.</title>
        <authorList>
            <person name="Xia C."/>
        </authorList>
    </citation>
    <scope>NUCLEOTIDE SEQUENCE</scope>
    <source>
        <strain evidence="2">ASW11-100</strain>
    </source>
</reference>
<gene>
    <name evidence="2" type="ORF">LGQ90_06830</name>
</gene>
<proteinExistence type="predicted"/>
<sequence>MLKKLILKKYFLGFFLGFAALLTQACDYFEPSEDRTVVVRVNDSYLYEEDIASLINEDTSPEDSSIIVSNYITRWATQQLLIDRAELNLPESQQKEFSDLVSNYRNELYTNAYTEAVVSRDLDTSLNKAEIEDYYAQNKENFILNEDLVKLRYINLAKNSNNLDELKTKFRRFNEKDQQDLIDIALQFKNYSLNDSVWVKTKSVYNKIGPLSVEDRASLLKKSNFMELQDSLNVYLVYVNDVLSRNEQAPLEYASATIREILLNKRKQALIKELEKDITKDAIKNNEFEIYN</sequence>
<keyword evidence="3" id="KW-1185">Reference proteome</keyword>
<name>A0A9X1LIJ3_9FLAO</name>
<dbReference type="AlphaFoldDB" id="A0A9X1LIJ3"/>
<comment type="caution">
    <text evidence="2">The sequence shown here is derived from an EMBL/GenBank/DDBJ whole genome shotgun (WGS) entry which is preliminary data.</text>
</comment>
<feature type="chain" id="PRO_5040735972" evidence="1">
    <location>
        <begin position="26"/>
        <end position="292"/>
    </location>
</feature>